<evidence type="ECO:0000259" key="2">
    <source>
        <dbReference type="Pfam" id="PF03551"/>
    </source>
</evidence>
<dbReference type="InterPro" id="IPR036390">
    <property type="entry name" value="WH_DNA-bd_sf"/>
</dbReference>
<sequence length="179" mass="20322">MEGNSVAMKGREIILGILKNGPHTGYEINDILQTRLNHFFDATFGMIYPTLKKLEAEGLVTKQQVTQTDKPNKNIYQITDTGMTVFQKALREPTSDDILKSDVLMRLYFSEDLADNDICTFLDEEIRRKSDKLAALQAQLQTWLDQGMTETQRITFDYGVASYNATLAVLKAARSKYNI</sequence>
<dbReference type="AlphaFoldDB" id="B1MWC4"/>
<dbReference type="InterPro" id="IPR036388">
    <property type="entry name" value="WH-like_DNA-bd_sf"/>
</dbReference>
<dbReference type="PANTHER" id="PTHR43252">
    <property type="entry name" value="TRANSCRIPTIONAL REGULATOR YQJI"/>
    <property type="match status" value="1"/>
</dbReference>
<evidence type="ECO:0000256" key="1">
    <source>
        <dbReference type="SAM" id="Coils"/>
    </source>
</evidence>
<proteinExistence type="predicted"/>
<accession>B1MWC4</accession>
<dbReference type="Pfam" id="PF03551">
    <property type="entry name" value="PadR"/>
    <property type="match status" value="1"/>
</dbReference>
<feature type="coiled-coil region" evidence="1">
    <location>
        <begin position="119"/>
        <end position="146"/>
    </location>
</feature>
<evidence type="ECO:0000313" key="4">
    <source>
        <dbReference type="Proteomes" id="UP000002166"/>
    </source>
</evidence>
<gene>
    <name evidence="3" type="ordered locus">LCK_01666</name>
</gene>
<dbReference type="Gene3D" id="1.10.10.10">
    <property type="entry name" value="Winged helix-like DNA-binding domain superfamily/Winged helix DNA-binding domain"/>
    <property type="match status" value="1"/>
</dbReference>
<dbReference type="EMBL" id="DQ489736">
    <property type="protein sequence ID" value="ACA83489.1"/>
    <property type="molecule type" value="Genomic_DNA"/>
</dbReference>
<dbReference type="STRING" id="349519.LCK_01666"/>
<dbReference type="PANTHER" id="PTHR43252:SF6">
    <property type="entry name" value="NEGATIVE TRANSCRIPTION REGULATOR PADR"/>
    <property type="match status" value="1"/>
</dbReference>
<dbReference type="Proteomes" id="UP000002166">
    <property type="component" value="Chromosome"/>
</dbReference>
<dbReference type="HOGENOM" id="CLU_089258_1_0_9"/>
<dbReference type="InterPro" id="IPR005149">
    <property type="entry name" value="Tscrpt_reg_PadR_N"/>
</dbReference>
<reference evidence="3 4" key="1">
    <citation type="journal article" date="2008" name="J. Bacteriol.">
        <title>Complete genome sequence of Leuconostoc citreum KM20.</title>
        <authorList>
            <person name="Kim J.F."/>
            <person name="Jeong H."/>
            <person name="Lee J.-S."/>
            <person name="Choi S.-H."/>
            <person name="Ha M."/>
            <person name="Hur C.-G."/>
            <person name="Kim J.-S."/>
            <person name="Lee S."/>
            <person name="Park H.-S."/>
            <person name="Park Y.-H."/>
            <person name="Oh T.K."/>
        </authorList>
    </citation>
    <scope>NUCLEOTIDE SEQUENCE [LARGE SCALE GENOMIC DNA]</scope>
    <source>
        <strain evidence="3 4">KM20</strain>
    </source>
</reference>
<organism evidence="3 4">
    <name type="scientific">Leuconostoc citreum (strain KM20)</name>
    <dbReference type="NCBI Taxonomy" id="349519"/>
    <lineage>
        <taxon>Bacteria</taxon>
        <taxon>Bacillati</taxon>
        <taxon>Bacillota</taxon>
        <taxon>Bacilli</taxon>
        <taxon>Lactobacillales</taxon>
        <taxon>Lactobacillaceae</taxon>
        <taxon>Leuconostoc</taxon>
    </lineage>
</organism>
<keyword evidence="1" id="KW-0175">Coiled coil</keyword>
<name>B1MWC4_LEUCK</name>
<dbReference type="eggNOG" id="COG1695">
    <property type="taxonomic scope" value="Bacteria"/>
</dbReference>
<feature type="domain" description="Transcription regulator PadR N-terminal" evidence="2">
    <location>
        <begin position="14"/>
        <end position="87"/>
    </location>
</feature>
<evidence type="ECO:0000313" key="3">
    <source>
        <dbReference type="EMBL" id="ACA83489.1"/>
    </source>
</evidence>
<dbReference type="KEGG" id="lci:LCK_01666"/>
<dbReference type="Gene3D" id="6.10.140.1570">
    <property type="match status" value="1"/>
</dbReference>
<protein>
    <submittedName>
        <fullName evidence="3">Transcriptional regulator, PadR family</fullName>
    </submittedName>
</protein>
<dbReference type="SUPFAM" id="SSF46785">
    <property type="entry name" value="Winged helix' DNA-binding domain"/>
    <property type="match status" value="1"/>
</dbReference>
<keyword evidence="4" id="KW-1185">Reference proteome</keyword>